<evidence type="ECO:0000256" key="2">
    <source>
        <dbReference type="ARBA" id="ARBA00022803"/>
    </source>
</evidence>
<evidence type="ECO:0000259" key="5">
    <source>
        <dbReference type="PROSITE" id="PS50011"/>
    </source>
</evidence>
<accession>A0A0C3KE39</accession>
<evidence type="ECO:0000256" key="1">
    <source>
        <dbReference type="ARBA" id="ARBA00022737"/>
    </source>
</evidence>
<keyword evidence="2 3" id="KW-0802">TPR repeat</keyword>
<evidence type="ECO:0000256" key="4">
    <source>
        <dbReference type="SAM" id="MobiDB-lite"/>
    </source>
</evidence>
<protein>
    <recommendedName>
        <fullName evidence="5">Protein kinase domain-containing protein</fullName>
    </recommendedName>
</protein>
<dbReference type="PROSITE" id="PS00108">
    <property type="entry name" value="PROTEIN_KINASE_ST"/>
    <property type="match status" value="1"/>
</dbReference>
<dbReference type="SMART" id="SM00220">
    <property type="entry name" value="S_TKc"/>
    <property type="match status" value="1"/>
</dbReference>
<dbReference type="GO" id="GO:0004672">
    <property type="term" value="F:protein kinase activity"/>
    <property type="evidence" value="ECO:0007669"/>
    <property type="project" value="InterPro"/>
</dbReference>
<organism evidence="6 7">
    <name type="scientific">Tulasnella calospora MUT 4182</name>
    <dbReference type="NCBI Taxonomy" id="1051891"/>
    <lineage>
        <taxon>Eukaryota</taxon>
        <taxon>Fungi</taxon>
        <taxon>Dikarya</taxon>
        <taxon>Basidiomycota</taxon>
        <taxon>Agaricomycotina</taxon>
        <taxon>Agaricomycetes</taxon>
        <taxon>Cantharellales</taxon>
        <taxon>Tulasnellaceae</taxon>
        <taxon>Tulasnella</taxon>
    </lineage>
</organism>
<dbReference type="AlphaFoldDB" id="A0A0C3KE39"/>
<dbReference type="InterPro" id="IPR008271">
    <property type="entry name" value="Ser/Thr_kinase_AS"/>
</dbReference>
<dbReference type="InterPro" id="IPR000719">
    <property type="entry name" value="Prot_kinase_dom"/>
</dbReference>
<feature type="domain" description="Protein kinase" evidence="5">
    <location>
        <begin position="34"/>
        <end position="366"/>
    </location>
</feature>
<name>A0A0C3KE39_9AGAM</name>
<dbReference type="Proteomes" id="UP000054248">
    <property type="component" value="Unassembled WGS sequence"/>
</dbReference>
<dbReference type="InterPro" id="IPR011009">
    <property type="entry name" value="Kinase-like_dom_sf"/>
</dbReference>
<dbReference type="GO" id="GO:0005524">
    <property type="term" value="F:ATP binding"/>
    <property type="evidence" value="ECO:0007669"/>
    <property type="project" value="InterPro"/>
</dbReference>
<keyword evidence="7" id="KW-1185">Reference proteome</keyword>
<dbReference type="PANTHER" id="PTHR45641">
    <property type="entry name" value="TETRATRICOPEPTIDE REPEAT PROTEIN (AFU_ORTHOLOGUE AFUA_6G03870)"/>
    <property type="match status" value="1"/>
</dbReference>
<gene>
    <name evidence="6" type="ORF">M407DRAFT_30614</name>
</gene>
<dbReference type="PROSITE" id="PS50005">
    <property type="entry name" value="TPR"/>
    <property type="match status" value="2"/>
</dbReference>
<dbReference type="PANTHER" id="PTHR45641:SF19">
    <property type="entry name" value="NEPHROCYSTIN-3"/>
    <property type="match status" value="1"/>
</dbReference>
<dbReference type="Pfam" id="PF00069">
    <property type="entry name" value="Pkinase"/>
    <property type="match status" value="1"/>
</dbReference>
<keyword evidence="1" id="KW-0677">Repeat</keyword>
<dbReference type="SUPFAM" id="SSF56112">
    <property type="entry name" value="Protein kinase-like (PK-like)"/>
    <property type="match status" value="1"/>
</dbReference>
<evidence type="ECO:0000256" key="3">
    <source>
        <dbReference type="PROSITE-ProRule" id="PRU00339"/>
    </source>
</evidence>
<dbReference type="InterPro" id="IPR019734">
    <property type="entry name" value="TPR_rpt"/>
</dbReference>
<dbReference type="SUPFAM" id="SSF48452">
    <property type="entry name" value="TPR-like"/>
    <property type="match status" value="2"/>
</dbReference>
<reference evidence="7" key="2">
    <citation type="submission" date="2015-01" db="EMBL/GenBank/DDBJ databases">
        <title>Evolutionary Origins and Diversification of the Mycorrhizal Mutualists.</title>
        <authorList>
            <consortium name="DOE Joint Genome Institute"/>
            <consortium name="Mycorrhizal Genomics Consortium"/>
            <person name="Kohler A."/>
            <person name="Kuo A."/>
            <person name="Nagy L.G."/>
            <person name="Floudas D."/>
            <person name="Copeland A."/>
            <person name="Barry K.W."/>
            <person name="Cichocki N."/>
            <person name="Veneault-Fourrey C."/>
            <person name="LaButti K."/>
            <person name="Lindquist E.A."/>
            <person name="Lipzen A."/>
            <person name="Lundell T."/>
            <person name="Morin E."/>
            <person name="Murat C."/>
            <person name="Riley R."/>
            <person name="Ohm R."/>
            <person name="Sun H."/>
            <person name="Tunlid A."/>
            <person name="Henrissat B."/>
            <person name="Grigoriev I.V."/>
            <person name="Hibbett D.S."/>
            <person name="Martin F."/>
        </authorList>
    </citation>
    <scope>NUCLEOTIDE SEQUENCE [LARGE SCALE GENOMIC DNA]</scope>
    <source>
        <strain evidence="7">MUT 4182</strain>
    </source>
</reference>
<feature type="repeat" description="TPR" evidence="3">
    <location>
        <begin position="505"/>
        <end position="538"/>
    </location>
</feature>
<feature type="region of interest" description="Disordered" evidence="4">
    <location>
        <begin position="1"/>
        <end position="21"/>
    </location>
</feature>
<dbReference type="EMBL" id="KN823206">
    <property type="protein sequence ID" value="KIO19723.1"/>
    <property type="molecule type" value="Genomic_DNA"/>
</dbReference>
<dbReference type="Gene3D" id="1.25.40.10">
    <property type="entry name" value="Tetratricopeptide repeat domain"/>
    <property type="match status" value="3"/>
</dbReference>
<dbReference type="Gene3D" id="1.10.510.10">
    <property type="entry name" value="Transferase(Phosphotransferase) domain 1"/>
    <property type="match status" value="1"/>
</dbReference>
<reference evidence="6 7" key="1">
    <citation type="submission" date="2014-04" db="EMBL/GenBank/DDBJ databases">
        <authorList>
            <consortium name="DOE Joint Genome Institute"/>
            <person name="Kuo A."/>
            <person name="Girlanda M."/>
            <person name="Perotto S."/>
            <person name="Kohler A."/>
            <person name="Nagy L.G."/>
            <person name="Floudas D."/>
            <person name="Copeland A."/>
            <person name="Barry K.W."/>
            <person name="Cichocki N."/>
            <person name="Veneault-Fourrey C."/>
            <person name="LaButti K."/>
            <person name="Lindquist E.A."/>
            <person name="Lipzen A."/>
            <person name="Lundell T."/>
            <person name="Morin E."/>
            <person name="Murat C."/>
            <person name="Sun H."/>
            <person name="Tunlid A."/>
            <person name="Henrissat B."/>
            <person name="Grigoriev I.V."/>
            <person name="Hibbett D.S."/>
            <person name="Martin F."/>
            <person name="Nordberg H.P."/>
            <person name="Cantor M.N."/>
            <person name="Hua S.X."/>
        </authorList>
    </citation>
    <scope>NUCLEOTIDE SEQUENCE [LARGE SCALE GENOMIC DNA]</scope>
    <source>
        <strain evidence="6 7">MUT 4182</strain>
    </source>
</reference>
<dbReference type="InterPro" id="IPR011990">
    <property type="entry name" value="TPR-like_helical_dom_sf"/>
</dbReference>
<evidence type="ECO:0000313" key="6">
    <source>
        <dbReference type="EMBL" id="KIO19723.1"/>
    </source>
</evidence>
<sequence>MKESINEKEEPSRSTSAQEAVIDEVEDAIQRLRISPRQVLGSLSHLRIDRARISPIEGQTPKSGGNADVEAAMLLSAPSSSAPESSDAEYVAVKKLRFEEDIDHDRTLAPLAHEVRVLNDLSHKNVVKLVGFVEEVERGVAWMVFGWEKNGNLREFISSTKWELPERLSLIDDVTGGLSYLHSRDPPICHGDLKSLNILVNSEHRGVITDFGSARTVSSVEEGAFKAVPVAKVTTTPHPTAMSLQEAEALTVEIAPSGDFITMTGPAWTVRWAAPELLRGDLPGLASDIWALGWICWEAITGHFPFEKEGEVPAIIRITKGDLPTIENDDQLKQIKALCVLMRDCWKLDTSGRPNALRCQQLISWMDHTVPSNREGSNSSVTRSTGLLFALGRVQLRNGMYSEAEGHFEQSRKVAETVGDEWGRARALYGIGDAFSLQNEYAKAEESYSRARDIYSQIGDQLGCAQSVQGLGDVYRMRNVYSKAEESYIRAQDIFSQIGDQLGFAHSAKGLGQVYQMRGEYSKAEESYIRARDIHSQIGSQLGFAGSVEGLGDIYRMRSEYSKAEESYIRARDTHSQIGNQLGFANSVLGLGHVYEIRNDVSKAEESFTLARKINSQIGHQLGIAHSVEGLGRVYRRRQEYSKAEDSFIGARDIYSQVGNQLGIAQSIESLGFLYRIRSEFSKAEESYIRARDIYSQIGSQRGVADSSEGIGRVYSAQGAYEVAEESFLEAEQIYRRIGNMRGLADISLHLGMMRFQQAQYAAAERLFCEASTLFGELGLQQGLELCNQAVEVAFAGSLAPTTGSFSIAIPP</sequence>
<dbReference type="STRING" id="1051891.A0A0C3KE39"/>
<proteinExistence type="predicted"/>
<feature type="compositionally biased region" description="Basic and acidic residues" evidence="4">
    <location>
        <begin position="1"/>
        <end position="12"/>
    </location>
</feature>
<dbReference type="HOGENOM" id="CLU_000288_7_37_1"/>
<dbReference type="OrthoDB" id="10040854at2759"/>
<dbReference type="PROSITE" id="PS50011">
    <property type="entry name" value="PROTEIN_KINASE_DOM"/>
    <property type="match status" value="1"/>
</dbReference>
<evidence type="ECO:0000313" key="7">
    <source>
        <dbReference type="Proteomes" id="UP000054248"/>
    </source>
</evidence>
<feature type="repeat" description="TPR" evidence="3">
    <location>
        <begin position="425"/>
        <end position="458"/>
    </location>
</feature>
<dbReference type="SMART" id="SM00028">
    <property type="entry name" value="TPR"/>
    <property type="match status" value="10"/>
</dbReference>
<dbReference type="Pfam" id="PF13424">
    <property type="entry name" value="TPR_12"/>
    <property type="match status" value="3"/>
</dbReference>